<keyword evidence="1 5" id="KW-0808">Transferase</keyword>
<dbReference type="GO" id="GO:0019563">
    <property type="term" value="P:glycerol catabolic process"/>
    <property type="evidence" value="ECO:0007669"/>
    <property type="project" value="TreeGrafter"/>
</dbReference>
<dbReference type="Pfam" id="PF02734">
    <property type="entry name" value="Dak2"/>
    <property type="match status" value="1"/>
</dbReference>
<evidence type="ECO:0000313" key="6">
    <source>
        <dbReference type="Proteomes" id="UP000401081"/>
    </source>
</evidence>
<dbReference type="OrthoDB" id="9800291at2"/>
<organism evidence="5 6">
    <name type="scientific">Kluyvera cryocrescens</name>
    <name type="common">Kluyvera citrophila</name>
    <dbReference type="NCBI Taxonomy" id="580"/>
    <lineage>
        <taxon>Bacteria</taxon>
        <taxon>Pseudomonadati</taxon>
        <taxon>Pseudomonadota</taxon>
        <taxon>Gammaproteobacteria</taxon>
        <taxon>Enterobacterales</taxon>
        <taxon>Enterobacteriaceae</taxon>
        <taxon>Kluyvera</taxon>
    </lineage>
</organism>
<dbReference type="EC" id="2.7.-.-" evidence="5"/>
<keyword evidence="6" id="KW-1185">Reference proteome</keyword>
<name>A0A2X3DRG9_KLUCR</name>
<sequence length="214" mass="23225">MTLDTQKLRPLFAEWARVMQENKPMLTELDSVVGDGDLGLTMSDGFAAANDVVQHSEERDIGRFFYLAGKAMASAVPSTMGTLMASGLMQAGKIFKGRTTLVTEDASAFFQAWYDGVQQRGKAQPGEKTFLDGMAPALVALKKSTTTPLVQAREALHQAQWGVQQTTTMVAKHGRAAIHGERSRTFVDPGAMVAQLLIQGYFHFIQAICPADGQ</sequence>
<dbReference type="InterPro" id="IPR050861">
    <property type="entry name" value="Dihydroxyacetone_Kinase"/>
</dbReference>
<dbReference type="Proteomes" id="UP001276300">
    <property type="component" value="Unassembled WGS sequence"/>
</dbReference>
<dbReference type="Proteomes" id="UP000401081">
    <property type="component" value="Unassembled WGS sequence"/>
</dbReference>
<evidence type="ECO:0000259" key="3">
    <source>
        <dbReference type="PROSITE" id="PS51480"/>
    </source>
</evidence>
<evidence type="ECO:0000313" key="5">
    <source>
        <dbReference type="EMBL" id="VFS68407.1"/>
    </source>
</evidence>
<dbReference type="InterPro" id="IPR012737">
    <property type="entry name" value="DhaK_L_YcgS"/>
</dbReference>
<dbReference type="PROSITE" id="PS51480">
    <property type="entry name" value="DHAL"/>
    <property type="match status" value="1"/>
</dbReference>
<dbReference type="SMART" id="SM01120">
    <property type="entry name" value="Dak2"/>
    <property type="match status" value="1"/>
</dbReference>
<reference evidence="5 6" key="1">
    <citation type="submission" date="2019-03" db="EMBL/GenBank/DDBJ databases">
        <authorList>
            <consortium name="Pathogen Informatics"/>
        </authorList>
    </citation>
    <scope>NUCLEOTIDE SEQUENCE [LARGE SCALE GENOMIC DNA]</scope>
    <source>
        <strain evidence="5 6">NCTC12993</strain>
    </source>
</reference>
<reference evidence="4" key="2">
    <citation type="journal article" date="2023" name="J Glob Antimicrob Resist">
        <title>Emergence of NDM-1 and KPC-3 carbapenemases in Kluyvera cryocrescens: Investigating genetic heterogeneity and acquisition routes of blaNDM-1 in Enterobacterales species in Portugal.</title>
        <authorList>
            <person name="Loiodice M."/>
            <person name="Ribeiro M."/>
            <person name="Peixe L."/>
            <person name="Novais A."/>
        </authorList>
    </citation>
    <scope>NUCLEOTIDE SEQUENCE</scope>
    <source>
        <strain evidence="4">K629</strain>
    </source>
</reference>
<dbReference type="InterPro" id="IPR004007">
    <property type="entry name" value="DhaL_dom"/>
</dbReference>
<evidence type="ECO:0000256" key="1">
    <source>
        <dbReference type="ARBA" id="ARBA00022679"/>
    </source>
</evidence>
<dbReference type="EMBL" id="JAUEQX010000032">
    <property type="protein sequence ID" value="MDW3780268.1"/>
    <property type="molecule type" value="Genomic_DNA"/>
</dbReference>
<dbReference type="SUPFAM" id="SSF101473">
    <property type="entry name" value="DhaL-like"/>
    <property type="match status" value="1"/>
</dbReference>
<evidence type="ECO:0000256" key="2">
    <source>
        <dbReference type="ARBA" id="ARBA00022777"/>
    </source>
</evidence>
<dbReference type="RefSeq" id="WP_061283949.1">
    <property type="nucleotide sequence ID" value="NZ_CALMQG010000076.1"/>
</dbReference>
<accession>A0A2X3DRG9</accession>
<protein>
    <submittedName>
        <fullName evidence="4">Dihydroxyacetone kinase subunit DhaL</fullName>
    </submittedName>
    <submittedName>
        <fullName evidence="5">PTS-dependent dihydroxyacetone kinase, ADP-binding subunit dhaL</fullName>
        <ecNumber evidence="5">2.7.-.-</ecNumber>
    </submittedName>
</protein>
<dbReference type="GO" id="GO:0005829">
    <property type="term" value="C:cytosol"/>
    <property type="evidence" value="ECO:0007669"/>
    <property type="project" value="TreeGrafter"/>
</dbReference>
<dbReference type="NCBIfam" id="TIGR02365">
    <property type="entry name" value="dha_L_ycgS"/>
    <property type="match status" value="1"/>
</dbReference>
<dbReference type="EMBL" id="CAADJD010000020">
    <property type="protein sequence ID" value="VFS68407.1"/>
    <property type="molecule type" value="Genomic_DNA"/>
</dbReference>
<dbReference type="InterPro" id="IPR036117">
    <property type="entry name" value="DhaL_dom_sf"/>
</dbReference>
<proteinExistence type="predicted"/>
<dbReference type="GeneID" id="99778793"/>
<dbReference type="PANTHER" id="PTHR28629:SF4">
    <property type="entry name" value="TRIOKINASE_FMN CYCLASE"/>
    <property type="match status" value="1"/>
</dbReference>
<dbReference type="PANTHER" id="PTHR28629">
    <property type="entry name" value="TRIOKINASE/FMN CYCLASE"/>
    <property type="match status" value="1"/>
</dbReference>
<keyword evidence="2 5" id="KW-0418">Kinase</keyword>
<gene>
    <name evidence="5" type="primary">dhaL_1</name>
    <name evidence="4" type="synonym">dhaL</name>
    <name evidence="5" type="ORF">NCTC12993_04005</name>
    <name evidence="4" type="ORF">QWU01_26105</name>
</gene>
<evidence type="ECO:0000313" key="4">
    <source>
        <dbReference type="EMBL" id="MDW3780268.1"/>
    </source>
</evidence>
<dbReference type="GO" id="GO:0004371">
    <property type="term" value="F:glycerone kinase activity"/>
    <property type="evidence" value="ECO:0007669"/>
    <property type="project" value="InterPro"/>
</dbReference>
<feature type="domain" description="DhaL" evidence="3">
    <location>
        <begin position="6"/>
        <end position="203"/>
    </location>
</feature>
<dbReference type="Gene3D" id="1.25.40.340">
    <property type="match status" value="1"/>
</dbReference>
<dbReference type="AlphaFoldDB" id="A0A2X3DRG9"/>